<evidence type="ECO:0008006" key="3">
    <source>
        <dbReference type="Google" id="ProtNLM"/>
    </source>
</evidence>
<dbReference type="Gene3D" id="3.40.50.150">
    <property type="entry name" value="Vaccinia Virus protein VP39"/>
    <property type="match status" value="1"/>
</dbReference>
<dbReference type="PANTHER" id="PTHR43861">
    <property type="entry name" value="TRANS-ACONITATE 2-METHYLTRANSFERASE-RELATED"/>
    <property type="match status" value="1"/>
</dbReference>
<dbReference type="InterPro" id="IPR029063">
    <property type="entry name" value="SAM-dependent_MTases_sf"/>
</dbReference>
<comment type="caution">
    <text evidence="1">The sequence shown here is derived from an EMBL/GenBank/DDBJ whole genome shotgun (WGS) entry which is preliminary data.</text>
</comment>
<sequence length="250" mass="28516">MVNYKAFYENYHRRRLLPKRLITPKNFTYRHIVRTLDKYCPGKTVLDFGSGVGTLALYLGKQDKQVTGIELSQKAVTVAQKSARLFNLTKNVEFHRVDIFKTNLKQKFDLVICSEVLEHLPDDGRALDRILSLLQPGGRVLISVPSANAPLIKTRAIKHFDAWSGHLRRYTVESLTKLLNQHRFQVIFSKKNEGIIRDALFVFPTFASQIVRLANRFALISDLITIIDNLALKLFGEAQIIIVAKVRGKV</sequence>
<evidence type="ECO:0000313" key="2">
    <source>
        <dbReference type="Proteomes" id="UP000183144"/>
    </source>
</evidence>
<reference evidence="1 2" key="1">
    <citation type="journal article" date="2016" name="Environ. Microbiol.">
        <title>Genomic resolution of a cold subsurface aquifer community provides metabolic insights for novel microbes adapted to high CO concentrations.</title>
        <authorList>
            <person name="Probst A.J."/>
            <person name="Castelle C.J."/>
            <person name="Singh A."/>
            <person name="Brown C.T."/>
            <person name="Anantharaman K."/>
            <person name="Sharon I."/>
            <person name="Hug L.A."/>
            <person name="Burstein D."/>
            <person name="Emerson J.B."/>
            <person name="Thomas B.C."/>
            <person name="Banfield J.F."/>
        </authorList>
    </citation>
    <scope>NUCLEOTIDE SEQUENCE [LARGE SCALE GENOMIC DNA]</scope>
    <source>
        <strain evidence="1">CG1_02_47_37</strain>
    </source>
</reference>
<proteinExistence type="predicted"/>
<gene>
    <name evidence="1" type="ORF">AUJ59_00560</name>
</gene>
<protein>
    <recommendedName>
        <fullName evidence="3">Methyltransferase domain-containing protein</fullName>
    </recommendedName>
</protein>
<evidence type="ECO:0000313" key="1">
    <source>
        <dbReference type="EMBL" id="OIN89866.1"/>
    </source>
</evidence>
<dbReference type="SUPFAM" id="SSF53335">
    <property type="entry name" value="S-adenosyl-L-methionine-dependent methyltransferases"/>
    <property type="match status" value="1"/>
</dbReference>
<name>A0A1J4RTY2_9BACT</name>
<dbReference type="STRING" id="1805034.AUJ59_00560"/>
<organism evidence="1 2">
    <name type="scientific">Candidatus Beckwithbacteria bacterium CG1_02_47_37</name>
    <dbReference type="NCBI Taxonomy" id="1805034"/>
    <lineage>
        <taxon>Bacteria</taxon>
        <taxon>Candidatus Beckwithiibacteriota</taxon>
    </lineage>
</organism>
<accession>A0A1J4RTY2</accession>
<dbReference type="CDD" id="cd02440">
    <property type="entry name" value="AdoMet_MTases"/>
    <property type="match status" value="1"/>
</dbReference>
<dbReference type="Proteomes" id="UP000183144">
    <property type="component" value="Unassembled WGS sequence"/>
</dbReference>
<dbReference type="AlphaFoldDB" id="A0A1J4RTY2"/>
<dbReference type="EMBL" id="MNUI01000012">
    <property type="protein sequence ID" value="OIN89866.1"/>
    <property type="molecule type" value="Genomic_DNA"/>
</dbReference>
<dbReference type="Pfam" id="PF13489">
    <property type="entry name" value="Methyltransf_23"/>
    <property type="match status" value="1"/>
</dbReference>